<dbReference type="RefSeq" id="WP_131978614.1">
    <property type="nucleotide sequence ID" value="NZ_SLYB01000028.1"/>
</dbReference>
<accession>A0A4R2SUR1</accession>
<protein>
    <submittedName>
        <fullName evidence="1">Uncharacterized protein DUF1436</fullName>
    </submittedName>
</protein>
<dbReference type="Proteomes" id="UP000295763">
    <property type="component" value="Unassembled WGS sequence"/>
</dbReference>
<dbReference type="SUPFAM" id="SSF160207">
    <property type="entry name" value="NMB0488-like"/>
    <property type="match status" value="1"/>
</dbReference>
<reference evidence="1 2" key="1">
    <citation type="submission" date="2019-03" db="EMBL/GenBank/DDBJ databases">
        <title>Genomic Encyclopedia of Type Strains, Phase IV (KMG-IV): sequencing the most valuable type-strain genomes for metagenomic binning, comparative biology and taxonomic classification.</title>
        <authorList>
            <person name="Goeker M."/>
        </authorList>
    </citation>
    <scope>NUCLEOTIDE SEQUENCE [LARGE SCALE GENOMIC DNA]</scope>
    <source>
        <strain evidence="1 2">DSM 28404</strain>
    </source>
</reference>
<comment type="caution">
    <text evidence="1">The sequence shown here is derived from an EMBL/GenBank/DDBJ whole genome shotgun (WGS) entry which is preliminary data.</text>
</comment>
<gene>
    <name evidence="1" type="ORF">EDC44_12817</name>
</gene>
<dbReference type="EMBL" id="SLYB01000028">
    <property type="protein sequence ID" value="TCP92064.1"/>
    <property type="molecule type" value="Genomic_DNA"/>
</dbReference>
<dbReference type="OrthoDB" id="5677918at2"/>
<name>A0A4R2SUR1_9PAST</name>
<dbReference type="InterPro" id="IPR037891">
    <property type="entry name" value="Cdil-like_sf"/>
</dbReference>
<dbReference type="InterPro" id="IPR009888">
    <property type="entry name" value="CdiI_Proteobact"/>
</dbReference>
<sequence>MKDNKSILIRKNKDFLLVTSYLKGLIGMTNPEQNFEYTSLDISHDYLGEIIRKKLKESRVLEISEFQKIFHSEKMKSLTNSLEKEMKLKFGYKNKKEIYRDMNFLSIDINNGKLIVTPHHQDSLDGFTSVRDKNGNTVTFEYPITLSDEELGIAVMKAFEYCTSIYR</sequence>
<proteinExistence type="predicted"/>
<dbReference type="AlphaFoldDB" id="A0A4R2SUR1"/>
<dbReference type="Gene3D" id="3.40.1590.10">
    <property type="entry name" value="NMB0488-like"/>
    <property type="match status" value="1"/>
</dbReference>
<dbReference type="CDD" id="cd13445">
    <property type="entry name" value="CDI_inhibitor_EC869_like"/>
    <property type="match status" value="1"/>
</dbReference>
<evidence type="ECO:0000313" key="2">
    <source>
        <dbReference type="Proteomes" id="UP000295763"/>
    </source>
</evidence>
<dbReference type="Pfam" id="PF07262">
    <property type="entry name" value="CdiI"/>
    <property type="match status" value="1"/>
</dbReference>
<evidence type="ECO:0000313" key="1">
    <source>
        <dbReference type="EMBL" id="TCP92064.1"/>
    </source>
</evidence>
<keyword evidence="2" id="KW-1185">Reference proteome</keyword>
<organism evidence="1 2">
    <name type="scientific">Cricetibacter osteomyelitidis</name>
    <dbReference type="NCBI Taxonomy" id="1521931"/>
    <lineage>
        <taxon>Bacteria</taxon>
        <taxon>Pseudomonadati</taxon>
        <taxon>Pseudomonadota</taxon>
        <taxon>Gammaproteobacteria</taxon>
        <taxon>Pasteurellales</taxon>
        <taxon>Pasteurellaceae</taxon>
        <taxon>Cricetibacter</taxon>
    </lineage>
</organism>